<evidence type="ECO:0000259" key="1">
    <source>
        <dbReference type="Pfam" id="PF00881"/>
    </source>
</evidence>
<protein>
    <recommendedName>
        <fullName evidence="1">Nitroreductase domain-containing protein</fullName>
    </recommendedName>
</protein>
<gene>
    <name evidence="2" type="ORF">CTOB1V02_LOCUS13559</name>
</gene>
<dbReference type="Gene3D" id="3.40.109.10">
    <property type="entry name" value="NADH Oxidase"/>
    <property type="match status" value="1"/>
</dbReference>
<dbReference type="PANTHER" id="PTHR43543:SF1">
    <property type="entry name" value="MALONIC SEMIALDEHYDE REDUCTASE RUTE-RELATED"/>
    <property type="match status" value="1"/>
</dbReference>
<dbReference type="Pfam" id="PF00881">
    <property type="entry name" value="Nitroreductase"/>
    <property type="match status" value="1"/>
</dbReference>
<reference evidence="2" key="1">
    <citation type="submission" date="2020-11" db="EMBL/GenBank/DDBJ databases">
        <authorList>
            <person name="Tran Van P."/>
        </authorList>
    </citation>
    <scope>NUCLEOTIDE SEQUENCE</scope>
</reference>
<dbReference type="AlphaFoldDB" id="A0A7R8WS03"/>
<evidence type="ECO:0000313" key="2">
    <source>
        <dbReference type="EMBL" id="CAD7235744.1"/>
    </source>
</evidence>
<organism evidence="2">
    <name type="scientific">Cyprideis torosa</name>
    <dbReference type="NCBI Taxonomy" id="163714"/>
    <lineage>
        <taxon>Eukaryota</taxon>
        <taxon>Metazoa</taxon>
        <taxon>Ecdysozoa</taxon>
        <taxon>Arthropoda</taxon>
        <taxon>Crustacea</taxon>
        <taxon>Oligostraca</taxon>
        <taxon>Ostracoda</taxon>
        <taxon>Podocopa</taxon>
        <taxon>Podocopida</taxon>
        <taxon>Cytherocopina</taxon>
        <taxon>Cytheroidea</taxon>
        <taxon>Cytherideidae</taxon>
        <taxon>Cyprideis</taxon>
    </lineage>
</organism>
<dbReference type="InterPro" id="IPR050461">
    <property type="entry name" value="Nitroreductase_HadB/RutE"/>
</dbReference>
<dbReference type="EMBL" id="OB674456">
    <property type="protein sequence ID" value="CAD7235744.1"/>
    <property type="molecule type" value="Genomic_DNA"/>
</dbReference>
<dbReference type="PANTHER" id="PTHR43543">
    <property type="entry name" value="MALONIC SEMIALDEHYDE REDUCTASE RUTE-RELATED"/>
    <property type="match status" value="1"/>
</dbReference>
<dbReference type="NCBIfam" id="NF003768">
    <property type="entry name" value="PRK05365.1"/>
    <property type="match status" value="1"/>
</dbReference>
<dbReference type="InterPro" id="IPR029479">
    <property type="entry name" value="Nitroreductase"/>
</dbReference>
<dbReference type="GO" id="GO:0140616">
    <property type="term" value="F:iodotyrosine deiodinase activity"/>
    <property type="evidence" value="ECO:0007669"/>
    <property type="project" value="UniProtKB-ARBA"/>
</dbReference>
<dbReference type="OrthoDB" id="10053418at2759"/>
<accession>A0A7R8WS03</accession>
<name>A0A7R8WS03_9CRUS</name>
<proteinExistence type="predicted"/>
<dbReference type="InterPro" id="IPR000415">
    <property type="entry name" value="Nitroreductase-like"/>
</dbReference>
<feature type="domain" description="Nitroreductase" evidence="1">
    <location>
        <begin position="13"/>
        <end position="85"/>
    </location>
</feature>
<feature type="non-terminal residue" evidence="2">
    <location>
        <position position="131"/>
    </location>
</feature>
<dbReference type="SUPFAM" id="SSF55469">
    <property type="entry name" value="FMN-dependent nitroreductase-like"/>
    <property type="match status" value="1"/>
</dbReference>
<sequence length="131" mass="14651">MSDIKNQLFLDARSYSGWLDQPVTEAQVHELYDLTKMGPTAFNGCPARFVFCHSQASRDKLADCVMEGNVDKVKTAPLVAIVALDLQFHEKLPELWPHNPEVKEYYTDPASAEKTAMRNGTLQGAYLMMAA</sequence>